<dbReference type="InterPro" id="IPR036081">
    <property type="entry name" value="Translin_sf"/>
</dbReference>
<accession>A0AAF0D178</accession>
<name>A0AAF0D178_ODILC</name>
<reference evidence="3" key="1">
    <citation type="journal article" date="2017" name="Nature">
        <title>Asgard archaea illuminate the origin of eukaryotic cellular complexity.</title>
        <authorList>
            <person name="Zaremba-Niedzwiedzka K."/>
            <person name="Caceres E.F."/>
            <person name="Saw J.H."/>
            <person name="Backstrom D."/>
            <person name="Juzokaite L."/>
            <person name="Vancaester E."/>
            <person name="Seitz K.W."/>
            <person name="Anantharaman K."/>
            <person name="Starnawski P."/>
            <person name="Kjeldsen K.U."/>
            <person name="Scott M.B."/>
            <person name="Nunoura T."/>
            <person name="Banfield J.F."/>
            <person name="Schramm A."/>
            <person name="Baker B.J."/>
            <person name="Spang A."/>
            <person name="Ettema T.J.G."/>
        </authorList>
    </citation>
    <scope>NUCLEOTIDE SEQUENCE</scope>
    <source>
        <strain evidence="3">LCB_4</strain>
    </source>
</reference>
<keyword evidence="1" id="KW-0479">Metal-binding</keyword>
<dbReference type="GO" id="GO:0043565">
    <property type="term" value="F:sequence-specific DNA binding"/>
    <property type="evidence" value="ECO:0007669"/>
    <property type="project" value="InterPro"/>
</dbReference>
<dbReference type="Gene3D" id="1.20.58.2140">
    <property type="match status" value="1"/>
</dbReference>
<dbReference type="SUPFAM" id="SSF74784">
    <property type="entry name" value="Translin"/>
    <property type="match status" value="1"/>
</dbReference>
<keyword evidence="1" id="KW-0460">Magnesium</keyword>
<dbReference type="KEGG" id="oyw:OdinLCB4_004645"/>
<proteinExistence type="predicted"/>
<feature type="cross-link" description="Glycyl lysine isopeptide (Lys-Gly) (interchain with G-Cter in SUMO2)" evidence="2">
    <location>
        <position position="201"/>
    </location>
</feature>
<evidence type="ECO:0000256" key="1">
    <source>
        <dbReference type="PIRSR" id="PIRSR602848-1"/>
    </source>
</evidence>
<dbReference type="PANTHER" id="PTHR10741">
    <property type="entry name" value="TRANSLIN AND TRANSLIN ASSOCIATED PROTEIN X"/>
    <property type="match status" value="1"/>
</dbReference>
<gene>
    <name evidence="3" type="ORF">OdinLCB4_004645</name>
</gene>
<evidence type="ECO:0000256" key="2">
    <source>
        <dbReference type="PIRSR" id="PIRSR602848-2"/>
    </source>
</evidence>
<dbReference type="AlphaFoldDB" id="A0AAF0D178"/>
<organism evidence="3 4">
    <name type="scientific">Odinarchaeota yellowstonii (strain LCB_4)</name>
    <dbReference type="NCBI Taxonomy" id="1841599"/>
    <lineage>
        <taxon>Archaea</taxon>
        <taxon>Promethearchaeati</taxon>
        <taxon>Candidatus Odinarchaeota</taxon>
        <taxon>Candidatus Odinarchaeia</taxon>
        <taxon>Candidatus Odinarchaeales</taxon>
        <taxon>Candidatus Odinarchaeaceae</taxon>
        <taxon>Candidatus Odinarchaeum</taxon>
    </lineage>
</organism>
<evidence type="ECO:0008006" key="5">
    <source>
        <dbReference type="Google" id="ProtNLM"/>
    </source>
</evidence>
<dbReference type="GO" id="GO:0046872">
    <property type="term" value="F:metal ion binding"/>
    <property type="evidence" value="ECO:0007669"/>
    <property type="project" value="UniProtKB-KW"/>
</dbReference>
<reference evidence="3" key="2">
    <citation type="journal article" date="2022" name="Nat. Microbiol.">
        <title>A closed Candidatus Odinarchaeum chromosome exposes Asgard archaeal viruses.</title>
        <authorList>
            <person name="Tamarit D."/>
            <person name="Caceres E.F."/>
            <person name="Krupovic M."/>
            <person name="Nijland R."/>
            <person name="Eme L."/>
            <person name="Robinson N.P."/>
            <person name="Ettema T.J.G."/>
        </authorList>
    </citation>
    <scope>NUCLEOTIDE SEQUENCE</scope>
    <source>
        <strain evidence="3">LCB_4</strain>
    </source>
</reference>
<sequence>MELDKIIDSIRVELESEEQAKEQLVEKARLGIKACGDAIIHAHRNNISKSISKLEEASNLLQEINSLIEKQPEALNLSVIGDLYQEYVEAKLFIEFIERRLYPHYNELKVPGKYYALGLADLIGELRRYVLNAIRKDKLDEAEYALQVMEEIFDNIYSLESPKSLLNGLRRKCDIARSVLEKTRGDVTSAFSNSRLIKHVKTLFEKLSSIENKLDNSGGV</sequence>
<protein>
    <recommendedName>
        <fullName evidence="5">Haloacid dehalogenase</fullName>
    </recommendedName>
</protein>
<evidence type="ECO:0000313" key="4">
    <source>
        <dbReference type="Proteomes" id="UP000186851"/>
    </source>
</evidence>
<dbReference type="Pfam" id="PF01997">
    <property type="entry name" value="Translin"/>
    <property type="match status" value="1"/>
</dbReference>
<dbReference type="InterPro" id="IPR002848">
    <property type="entry name" value="Translin_fam"/>
</dbReference>
<feature type="binding site" evidence="1">
    <location>
        <position position="125"/>
    </location>
    <ligand>
        <name>Mg(2+)</name>
        <dbReference type="ChEBI" id="CHEBI:18420"/>
    </ligand>
</feature>
<evidence type="ECO:0000313" key="3">
    <source>
        <dbReference type="EMBL" id="WEU39771.1"/>
    </source>
</evidence>
<dbReference type="CDD" id="cd14820">
    <property type="entry name" value="TRAX"/>
    <property type="match status" value="1"/>
</dbReference>
<dbReference type="Proteomes" id="UP000186851">
    <property type="component" value="Chromosome"/>
</dbReference>
<dbReference type="EMBL" id="CP091871">
    <property type="protein sequence ID" value="WEU39771.1"/>
    <property type="molecule type" value="Genomic_DNA"/>
</dbReference>